<accession>A0A8A7KHG8</accession>
<feature type="transmembrane region" description="Helical" evidence="11">
    <location>
        <begin position="295"/>
        <end position="313"/>
    </location>
</feature>
<dbReference type="GO" id="GO:0007165">
    <property type="term" value="P:signal transduction"/>
    <property type="evidence" value="ECO:0007669"/>
    <property type="project" value="UniProtKB-KW"/>
</dbReference>
<evidence type="ECO:0000256" key="9">
    <source>
        <dbReference type="SAM" id="Coils"/>
    </source>
</evidence>
<keyword evidence="3" id="KW-0145">Chemotaxis</keyword>
<evidence type="ECO:0000256" key="2">
    <source>
        <dbReference type="ARBA" id="ARBA00022475"/>
    </source>
</evidence>
<dbReference type="InterPro" id="IPR003660">
    <property type="entry name" value="HAMP_dom"/>
</dbReference>
<comment type="subcellular location">
    <subcellularLocation>
        <location evidence="1">Cell membrane</location>
        <topology evidence="1">Multi-pass membrane protein</topology>
    </subcellularLocation>
</comment>
<keyword evidence="2" id="KW-1003">Cell membrane</keyword>
<dbReference type="Gene3D" id="1.10.287.950">
    <property type="entry name" value="Methyl-accepting chemotaxis protein"/>
    <property type="match status" value="1"/>
</dbReference>
<dbReference type="InterPro" id="IPR029151">
    <property type="entry name" value="Sensor-like_sf"/>
</dbReference>
<keyword evidence="15" id="KW-1185">Reference proteome</keyword>
<comment type="similarity">
    <text evidence="7">Belongs to the methyl-accepting chemotaxis (MCP) protein family.</text>
</comment>
<dbReference type="Pfam" id="PF00672">
    <property type="entry name" value="HAMP"/>
    <property type="match status" value="1"/>
</dbReference>
<evidence type="ECO:0000259" key="13">
    <source>
        <dbReference type="PROSITE" id="PS50885"/>
    </source>
</evidence>
<protein>
    <submittedName>
        <fullName evidence="14">HAMP domain-containing protein</fullName>
    </submittedName>
</protein>
<dbReference type="EMBL" id="CP046640">
    <property type="protein sequence ID" value="QTL99525.1"/>
    <property type="molecule type" value="Genomic_DNA"/>
</dbReference>
<dbReference type="InterPro" id="IPR033479">
    <property type="entry name" value="dCache_1"/>
</dbReference>
<dbReference type="SMART" id="SM00283">
    <property type="entry name" value="MA"/>
    <property type="match status" value="1"/>
</dbReference>
<feature type="region of interest" description="Disordered" evidence="10">
    <location>
        <begin position="627"/>
        <end position="651"/>
    </location>
</feature>
<gene>
    <name evidence="14" type="ORF">GM661_16995</name>
</gene>
<dbReference type="CDD" id="cd12914">
    <property type="entry name" value="PDC1_DGC_like"/>
    <property type="match status" value="1"/>
</dbReference>
<evidence type="ECO:0000256" key="4">
    <source>
        <dbReference type="ARBA" id="ARBA00022692"/>
    </source>
</evidence>
<dbReference type="PROSITE" id="PS50111">
    <property type="entry name" value="CHEMOTAXIS_TRANSDUC_2"/>
    <property type="match status" value="1"/>
</dbReference>
<dbReference type="PANTHER" id="PTHR43531:SF11">
    <property type="entry name" value="METHYL-ACCEPTING CHEMOTAXIS PROTEIN 3"/>
    <property type="match status" value="1"/>
</dbReference>
<evidence type="ECO:0000256" key="6">
    <source>
        <dbReference type="ARBA" id="ARBA00023136"/>
    </source>
</evidence>
<dbReference type="SMART" id="SM00304">
    <property type="entry name" value="HAMP"/>
    <property type="match status" value="1"/>
</dbReference>
<dbReference type="FunFam" id="1.10.287.950:FF:000001">
    <property type="entry name" value="Methyl-accepting chemotaxis sensory transducer"/>
    <property type="match status" value="1"/>
</dbReference>
<dbReference type="GO" id="GO:0005886">
    <property type="term" value="C:plasma membrane"/>
    <property type="evidence" value="ECO:0007669"/>
    <property type="project" value="UniProtKB-SubCell"/>
</dbReference>
<proteinExistence type="inferred from homology"/>
<dbReference type="GO" id="GO:0006935">
    <property type="term" value="P:chemotaxis"/>
    <property type="evidence" value="ECO:0007669"/>
    <property type="project" value="UniProtKB-KW"/>
</dbReference>
<keyword evidence="8" id="KW-0807">Transducer</keyword>
<dbReference type="Gene3D" id="3.30.450.20">
    <property type="entry name" value="PAS domain"/>
    <property type="match status" value="1"/>
</dbReference>
<dbReference type="Pfam" id="PF00015">
    <property type="entry name" value="MCPsignal"/>
    <property type="match status" value="1"/>
</dbReference>
<evidence type="ECO:0000256" key="5">
    <source>
        <dbReference type="ARBA" id="ARBA00022989"/>
    </source>
</evidence>
<dbReference type="Proteomes" id="UP000665020">
    <property type="component" value="Chromosome"/>
</dbReference>
<evidence type="ECO:0000313" key="15">
    <source>
        <dbReference type="Proteomes" id="UP000665020"/>
    </source>
</evidence>
<dbReference type="GO" id="GO:0004888">
    <property type="term" value="F:transmembrane signaling receptor activity"/>
    <property type="evidence" value="ECO:0007669"/>
    <property type="project" value="TreeGrafter"/>
</dbReference>
<evidence type="ECO:0000256" key="1">
    <source>
        <dbReference type="ARBA" id="ARBA00004651"/>
    </source>
</evidence>
<evidence type="ECO:0000259" key="12">
    <source>
        <dbReference type="PROSITE" id="PS50111"/>
    </source>
</evidence>
<dbReference type="PROSITE" id="PS50885">
    <property type="entry name" value="HAMP"/>
    <property type="match status" value="1"/>
</dbReference>
<dbReference type="AlphaFoldDB" id="A0A8A7KHG8"/>
<keyword evidence="6 11" id="KW-0472">Membrane</keyword>
<dbReference type="PANTHER" id="PTHR43531">
    <property type="entry name" value="PROTEIN ICFG"/>
    <property type="match status" value="1"/>
</dbReference>
<dbReference type="CDD" id="cd06225">
    <property type="entry name" value="HAMP"/>
    <property type="match status" value="1"/>
</dbReference>
<dbReference type="RefSeq" id="WP_230867862.1">
    <property type="nucleotide sequence ID" value="NZ_CP046640.1"/>
</dbReference>
<sequence length="651" mass="71135">MIEFFRKRSSVRNKLLAFILIPLVLSLGFLLYYTHKQVVTSVTGVVETNGLEQVKGNSREISKWLAGQEDILTLLEQSLELEEGWDKKNDIWGLMAKLNNRVKGLGTFINLILINPEGKAWTTQDREIYDVSSRKYFEKVKAKNNFVIGGAVVSQATNKEMFVIVAPVRDDKEQIIAYLAAEVLLKPLQDMVANCKIGETGYGYLIQNDGLVIAHPSKALNINMYNTEDESVTIEMANIAQKMTNKQSGVGRYNFEGVERYNYYSPVAGTDWSLALVVPVYELTVAAKTITIRSAIAYLVLFLVIGLIVYFVSASISGTVNAVEVALARVAEGDFTKKVRVKTNDELGKMADNLNETITSLNRSLAAVQESSLTVGNASNEIAEGNQDLSQRTQEQASSLQEVSATIQEITAAIEEVAAGSESASDLSENTIKVVNKGSEVVRDTTESMARITASSKEIADIITTINDIAFQTNLLALNAAVEAARAGEHGKGFAVVAAEVRNLAGKTADSAEEIEDLITNIIGQIEDGNQMVEKTGQSLQEIVENTEKSNKAVKEIAAAMQEQATSADQIQTAVEELDQVTQENAALVEEIASSSDSLNDEAEAMLKTVDKFKLDNEGDSSVIDTNIKGDNFTKEDNPKMNINEEDFEVF</sequence>
<keyword evidence="5 11" id="KW-1133">Transmembrane helix</keyword>
<dbReference type="SUPFAM" id="SSF103190">
    <property type="entry name" value="Sensory domain-like"/>
    <property type="match status" value="1"/>
</dbReference>
<organism evidence="14 15">
    <name type="scientific">Iocasia fonsfrigidae</name>
    <dbReference type="NCBI Taxonomy" id="2682810"/>
    <lineage>
        <taxon>Bacteria</taxon>
        <taxon>Bacillati</taxon>
        <taxon>Bacillota</taxon>
        <taxon>Clostridia</taxon>
        <taxon>Halanaerobiales</taxon>
        <taxon>Halanaerobiaceae</taxon>
        <taxon>Iocasia</taxon>
    </lineage>
</organism>
<evidence type="ECO:0000256" key="11">
    <source>
        <dbReference type="SAM" id="Phobius"/>
    </source>
</evidence>
<dbReference type="InterPro" id="IPR004089">
    <property type="entry name" value="MCPsignal_dom"/>
</dbReference>
<keyword evidence="9" id="KW-0175">Coiled coil</keyword>
<dbReference type="KEGG" id="ifn:GM661_16995"/>
<dbReference type="CDD" id="cd11386">
    <property type="entry name" value="MCP_signal"/>
    <property type="match status" value="1"/>
</dbReference>
<evidence type="ECO:0000313" key="14">
    <source>
        <dbReference type="EMBL" id="QTL99525.1"/>
    </source>
</evidence>
<feature type="coiled-coil region" evidence="9">
    <location>
        <begin position="544"/>
        <end position="591"/>
    </location>
</feature>
<feature type="coiled-coil region" evidence="9">
    <location>
        <begin position="344"/>
        <end position="371"/>
    </location>
</feature>
<keyword evidence="4 11" id="KW-0812">Transmembrane</keyword>
<reference evidence="14" key="1">
    <citation type="submission" date="2019-12" db="EMBL/GenBank/DDBJ databases">
        <authorList>
            <person name="zhang j."/>
            <person name="sun C.M."/>
        </authorList>
    </citation>
    <scope>NUCLEOTIDE SEQUENCE</scope>
    <source>
        <strain evidence="14">NS-1</strain>
    </source>
</reference>
<feature type="transmembrane region" description="Helical" evidence="11">
    <location>
        <begin position="15"/>
        <end position="33"/>
    </location>
</feature>
<dbReference type="InterPro" id="IPR051310">
    <property type="entry name" value="MCP_chemotaxis"/>
</dbReference>
<evidence type="ECO:0000256" key="3">
    <source>
        <dbReference type="ARBA" id="ARBA00022500"/>
    </source>
</evidence>
<evidence type="ECO:0000256" key="7">
    <source>
        <dbReference type="ARBA" id="ARBA00029447"/>
    </source>
</evidence>
<feature type="domain" description="Methyl-accepting transducer" evidence="12">
    <location>
        <begin position="371"/>
        <end position="600"/>
    </location>
</feature>
<evidence type="ECO:0000256" key="10">
    <source>
        <dbReference type="SAM" id="MobiDB-lite"/>
    </source>
</evidence>
<feature type="domain" description="HAMP" evidence="13">
    <location>
        <begin position="314"/>
        <end position="366"/>
    </location>
</feature>
<evidence type="ECO:0000256" key="8">
    <source>
        <dbReference type="PROSITE-ProRule" id="PRU00284"/>
    </source>
</evidence>
<dbReference type="SUPFAM" id="SSF58104">
    <property type="entry name" value="Methyl-accepting chemotaxis protein (MCP) signaling domain"/>
    <property type="match status" value="1"/>
</dbReference>
<dbReference type="CDD" id="cd12912">
    <property type="entry name" value="PDC2_MCP_like"/>
    <property type="match status" value="1"/>
</dbReference>
<dbReference type="Pfam" id="PF02743">
    <property type="entry name" value="dCache_1"/>
    <property type="match status" value="1"/>
</dbReference>
<name>A0A8A7KHG8_9FIRM</name>